<dbReference type="EMBL" id="JBHLVF010000061">
    <property type="protein sequence ID" value="MFC0396498.1"/>
    <property type="molecule type" value="Genomic_DNA"/>
</dbReference>
<evidence type="ECO:0000313" key="3">
    <source>
        <dbReference type="Proteomes" id="UP001589818"/>
    </source>
</evidence>
<organism evidence="2 3">
    <name type="scientific">Paenibacillus mendelii</name>
    <dbReference type="NCBI Taxonomy" id="206163"/>
    <lineage>
        <taxon>Bacteria</taxon>
        <taxon>Bacillati</taxon>
        <taxon>Bacillota</taxon>
        <taxon>Bacilli</taxon>
        <taxon>Bacillales</taxon>
        <taxon>Paenibacillaceae</taxon>
        <taxon>Paenibacillus</taxon>
    </lineage>
</organism>
<dbReference type="Proteomes" id="UP001589818">
    <property type="component" value="Unassembled WGS sequence"/>
</dbReference>
<comment type="caution">
    <text evidence="2">The sequence shown here is derived from an EMBL/GenBank/DDBJ whole genome shotgun (WGS) entry which is preliminary data.</text>
</comment>
<keyword evidence="3" id="KW-1185">Reference proteome</keyword>
<dbReference type="PANTHER" id="PTHR38589">
    <property type="entry name" value="BLR0621 PROTEIN"/>
    <property type="match status" value="1"/>
</dbReference>
<protein>
    <submittedName>
        <fullName evidence="2">L,D-transpeptidase</fullName>
    </submittedName>
</protein>
<reference evidence="2 3" key="1">
    <citation type="submission" date="2024-09" db="EMBL/GenBank/DDBJ databases">
        <authorList>
            <person name="Sun Q."/>
            <person name="Mori K."/>
        </authorList>
    </citation>
    <scope>NUCLEOTIDE SEQUENCE [LARGE SCALE GENOMIC DNA]</scope>
    <source>
        <strain evidence="2 3">CCM 4839</strain>
    </source>
</reference>
<dbReference type="PANTHER" id="PTHR38589:SF1">
    <property type="entry name" value="BLR0621 PROTEIN"/>
    <property type="match status" value="1"/>
</dbReference>
<feature type="domain" description="L,D-TPase catalytic" evidence="1">
    <location>
        <begin position="57"/>
        <end position="186"/>
    </location>
</feature>
<evidence type="ECO:0000313" key="2">
    <source>
        <dbReference type="EMBL" id="MFC0396498.1"/>
    </source>
</evidence>
<dbReference type="RefSeq" id="WP_204818650.1">
    <property type="nucleotide sequence ID" value="NZ_JANHOF010000005.1"/>
</dbReference>
<gene>
    <name evidence="2" type="ORF">ACFFJ8_34765</name>
</gene>
<evidence type="ECO:0000259" key="1">
    <source>
        <dbReference type="Pfam" id="PF03734"/>
    </source>
</evidence>
<sequence length="197" mass="21703">MMNFSPADGDLNGYGQCIHVSLQAGCVNQVHIEAFERKDGSWTSFRSCKGFVGTNGLALASEKREGDMRTPIGVFPFELAFGKYANPGTRMPYQQMFAEDVWVDDPSSPLYNTLQKLPSNDRWHSAELMLRDNDVYDYGVVIGYNTKERIPGAGSAIFMHISSGPTAGCLGMANESLMTLLLWLDPAKKPCASFSLK</sequence>
<dbReference type="InterPro" id="IPR005490">
    <property type="entry name" value="LD_TPept_cat_dom"/>
</dbReference>
<dbReference type="Pfam" id="PF03734">
    <property type="entry name" value="YkuD"/>
    <property type="match status" value="1"/>
</dbReference>
<proteinExistence type="predicted"/>
<accession>A0ABV6JKQ3</accession>
<name>A0ABV6JKQ3_9BACL</name>